<evidence type="ECO:0000313" key="3">
    <source>
        <dbReference type="Proteomes" id="UP000002700"/>
    </source>
</evidence>
<dbReference type="EnsemblBacteria" id="ABA49323">
    <property type="protein sequence ID" value="ABA49323"/>
    <property type="gene ID" value="BURPS1710b_0862"/>
</dbReference>
<gene>
    <name evidence="2" type="ordered locus">BURPS1710b_0862</name>
</gene>
<feature type="compositionally biased region" description="Basic residues" evidence="1">
    <location>
        <begin position="20"/>
        <end position="35"/>
    </location>
</feature>
<name>Q3JVX8_BURP1</name>
<sequence>MRRLAGRRARMKPDASARRPPCRLRVARRRRYAVP</sequence>
<dbReference type="EMBL" id="CP000124">
    <property type="protein sequence ID" value="ABA49323.1"/>
    <property type="molecule type" value="Genomic_DNA"/>
</dbReference>
<dbReference type="KEGG" id="bpm:BURPS1710b_0862"/>
<feature type="region of interest" description="Disordered" evidence="1">
    <location>
        <begin position="1"/>
        <end position="35"/>
    </location>
</feature>
<accession>Q3JVX8</accession>
<dbReference type="HOGENOM" id="CLU_3363817_0_0_4"/>
<proteinExistence type="predicted"/>
<evidence type="ECO:0000313" key="2">
    <source>
        <dbReference type="EMBL" id="ABA49323.1"/>
    </source>
</evidence>
<evidence type="ECO:0000256" key="1">
    <source>
        <dbReference type="SAM" id="MobiDB-lite"/>
    </source>
</evidence>
<dbReference type="Proteomes" id="UP000002700">
    <property type="component" value="Chromosome I"/>
</dbReference>
<feature type="compositionally biased region" description="Basic residues" evidence="1">
    <location>
        <begin position="1"/>
        <end position="10"/>
    </location>
</feature>
<organism evidence="2 3">
    <name type="scientific">Burkholderia pseudomallei (strain 1710b)</name>
    <dbReference type="NCBI Taxonomy" id="320372"/>
    <lineage>
        <taxon>Bacteria</taxon>
        <taxon>Pseudomonadati</taxon>
        <taxon>Pseudomonadota</taxon>
        <taxon>Betaproteobacteria</taxon>
        <taxon>Burkholderiales</taxon>
        <taxon>Burkholderiaceae</taxon>
        <taxon>Burkholderia</taxon>
        <taxon>pseudomallei group</taxon>
    </lineage>
</organism>
<dbReference type="AlphaFoldDB" id="Q3JVX8"/>
<protein>
    <submittedName>
        <fullName evidence="2">Uncharacterized protein</fullName>
    </submittedName>
</protein>
<reference evidence="2 3" key="1">
    <citation type="submission" date="2005-09" db="EMBL/GenBank/DDBJ databases">
        <authorList>
            <person name="Woods D.E."/>
            <person name="Nierman W.C."/>
        </authorList>
    </citation>
    <scope>NUCLEOTIDE SEQUENCE [LARGE SCALE GENOMIC DNA]</scope>
    <source>
        <strain evidence="2 3">1710b</strain>
    </source>
</reference>